<proteinExistence type="predicted"/>
<accession>A0A427A863</accession>
<sequence>PRPEILPQCLSRWRLGNRLREEYPVDPLVEHHLFRDVLLYLLLRDLRSIGPDDEGDGDLSGHLILHPGKTQLLHQYPWKKKLHEGVKQGWRNVRDDGSVRDVMVGDEKGLELRWSYLESFVLDDLLQPVDDEDLVVVVHESDIACVQPLFLVYGVLGCFWVIKVSCTMQQPVGQRMFEPL</sequence>
<organism evidence="1 2">
    <name type="scientific">Ensete ventricosum</name>
    <name type="common">Abyssinian banana</name>
    <name type="synonym">Musa ensete</name>
    <dbReference type="NCBI Taxonomy" id="4639"/>
    <lineage>
        <taxon>Eukaryota</taxon>
        <taxon>Viridiplantae</taxon>
        <taxon>Streptophyta</taxon>
        <taxon>Embryophyta</taxon>
        <taxon>Tracheophyta</taxon>
        <taxon>Spermatophyta</taxon>
        <taxon>Magnoliopsida</taxon>
        <taxon>Liliopsida</taxon>
        <taxon>Zingiberales</taxon>
        <taxon>Musaceae</taxon>
        <taxon>Ensete</taxon>
    </lineage>
</organism>
<dbReference type="Proteomes" id="UP000287651">
    <property type="component" value="Unassembled WGS sequence"/>
</dbReference>
<comment type="caution">
    <text evidence="1">The sequence shown here is derived from an EMBL/GenBank/DDBJ whole genome shotgun (WGS) entry which is preliminary data.</text>
</comment>
<gene>
    <name evidence="1" type="ORF">B296_00015000</name>
</gene>
<evidence type="ECO:0000313" key="2">
    <source>
        <dbReference type="Proteomes" id="UP000287651"/>
    </source>
</evidence>
<dbReference type="EMBL" id="AMZH03003405">
    <property type="protein sequence ID" value="RRT72435.1"/>
    <property type="molecule type" value="Genomic_DNA"/>
</dbReference>
<name>A0A427A863_ENSVE</name>
<evidence type="ECO:0000313" key="1">
    <source>
        <dbReference type="EMBL" id="RRT72435.1"/>
    </source>
</evidence>
<feature type="non-terminal residue" evidence="1">
    <location>
        <position position="1"/>
    </location>
</feature>
<protein>
    <submittedName>
        <fullName evidence="1">Uncharacterized protein</fullName>
    </submittedName>
</protein>
<dbReference type="AlphaFoldDB" id="A0A427A863"/>
<reference evidence="1 2" key="1">
    <citation type="journal article" date="2014" name="Agronomy (Basel)">
        <title>A Draft Genome Sequence for Ensete ventricosum, the Drought-Tolerant Tree Against Hunger.</title>
        <authorList>
            <person name="Harrison J."/>
            <person name="Moore K.A."/>
            <person name="Paszkiewicz K."/>
            <person name="Jones T."/>
            <person name="Grant M."/>
            <person name="Ambacheew D."/>
            <person name="Muzemil S."/>
            <person name="Studholme D.J."/>
        </authorList>
    </citation>
    <scope>NUCLEOTIDE SEQUENCE [LARGE SCALE GENOMIC DNA]</scope>
</reference>